<organism evidence="1 2">
    <name type="scientific">Epilithonimonas bovis DSM 19482</name>
    <dbReference type="NCBI Taxonomy" id="1121284"/>
    <lineage>
        <taxon>Bacteria</taxon>
        <taxon>Pseudomonadati</taxon>
        <taxon>Bacteroidota</taxon>
        <taxon>Flavobacteriia</taxon>
        <taxon>Flavobacteriales</taxon>
        <taxon>Weeksellaceae</taxon>
        <taxon>Chryseobacterium group</taxon>
        <taxon>Epilithonimonas</taxon>
    </lineage>
</organism>
<dbReference type="EMBL" id="FTPU01000028">
    <property type="protein sequence ID" value="SIT97656.1"/>
    <property type="molecule type" value="Genomic_DNA"/>
</dbReference>
<keyword evidence="2" id="KW-1185">Reference proteome</keyword>
<protein>
    <submittedName>
        <fullName evidence="1">Uncharacterized protein</fullName>
    </submittedName>
</protein>
<evidence type="ECO:0000313" key="1">
    <source>
        <dbReference type="EMBL" id="SIT97656.1"/>
    </source>
</evidence>
<evidence type="ECO:0000313" key="2">
    <source>
        <dbReference type="Proteomes" id="UP000187261"/>
    </source>
</evidence>
<accession>A0A1U7PVR8</accession>
<reference evidence="2" key="1">
    <citation type="submission" date="2016-10" db="EMBL/GenBank/DDBJ databases">
        <authorList>
            <person name="Varghese N."/>
            <person name="Submissions S."/>
        </authorList>
    </citation>
    <scope>NUCLEOTIDE SEQUENCE [LARGE SCALE GENOMIC DNA]</scope>
    <source>
        <strain evidence="2">DSM 19482</strain>
    </source>
</reference>
<sequence>MTNYNLLRHLAATVGLVMQINRKSENHSFTKHFLSIYSKVAVSESNYLPQIHLQRFLLLKLSYNSTYDFVKIIFKVATRIVAKKFIILRSN</sequence>
<dbReference type="RefSeq" id="WP_076783798.1">
    <property type="nucleotide sequence ID" value="NZ_FTPU01000028.1"/>
</dbReference>
<dbReference type="AlphaFoldDB" id="A0A1U7PVR8"/>
<dbReference type="Proteomes" id="UP000187261">
    <property type="component" value="Unassembled WGS sequence"/>
</dbReference>
<name>A0A1U7PVR8_9FLAO</name>
<gene>
    <name evidence="1" type="ORF">SAMN05660493_02380</name>
</gene>
<proteinExistence type="predicted"/>